<evidence type="ECO:0000313" key="1">
    <source>
        <dbReference type="EMBL" id="KAJ8389850.1"/>
    </source>
</evidence>
<comment type="caution">
    <text evidence="1">The sequence shown here is derived from an EMBL/GenBank/DDBJ whole genome shotgun (WGS) entry which is preliminary data.</text>
</comment>
<dbReference type="Proteomes" id="UP001221898">
    <property type="component" value="Unassembled WGS sequence"/>
</dbReference>
<proteinExistence type="predicted"/>
<keyword evidence="2" id="KW-1185">Reference proteome</keyword>
<gene>
    <name evidence="1" type="ORF">AAFF_G00113190</name>
</gene>
<evidence type="ECO:0000313" key="2">
    <source>
        <dbReference type="Proteomes" id="UP001221898"/>
    </source>
</evidence>
<organism evidence="1 2">
    <name type="scientific">Aldrovandia affinis</name>
    <dbReference type="NCBI Taxonomy" id="143900"/>
    <lineage>
        <taxon>Eukaryota</taxon>
        <taxon>Metazoa</taxon>
        <taxon>Chordata</taxon>
        <taxon>Craniata</taxon>
        <taxon>Vertebrata</taxon>
        <taxon>Euteleostomi</taxon>
        <taxon>Actinopterygii</taxon>
        <taxon>Neopterygii</taxon>
        <taxon>Teleostei</taxon>
        <taxon>Notacanthiformes</taxon>
        <taxon>Halosauridae</taxon>
        <taxon>Aldrovandia</taxon>
    </lineage>
</organism>
<reference evidence="1" key="1">
    <citation type="journal article" date="2023" name="Science">
        <title>Genome structures resolve the early diversification of teleost fishes.</title>
        <authorList>
            <person name="Parey E."/>
            <person name="Louis A."/>
            <person name="Montfort J."/>
            <person name="Bouchez O."/>
            <person name="Roques C."/>
            <person name="Iampietro C."/>
            <person name="Lluch J."/>
            <person name="Castinel A."/>
            <person name="Donnadieu C."/>
            <person name="Desvignes T."/>
            <person name="Floi Bucao C."/>
            <person name="Jouanno E."/>
            <person name="Wen M."/>
            <person name="Mejri S."/>
            <person name="Dirks R."/>
            <person name="Jansen H."/>
            <person name="Henkel C."/>
            <person name="Chen W.J."/>
            <person name="Zahm M."/>
            <person name="Cabau C."/>
            <person name="Klopp C."/>
            <person name="Thompson A.W."/>
            <person name="Robinson-Rechavi M."/>
            <person name="Braasch I."/>
            <person name="Lecointre G."/>
            <person name="Bobe J."/>
            <person name="Postlethwait J.H."/>
            <person name="Berthelot C."/>
            <person name="Roest Crollius H."/>
            <person name="Guiguen Y."/>
        </authorList>
    </citation>
    <scope>NUCLEOTIDE SEQUENCE</scope>
    <source>
        <strain evidence="1">NC1722</strain>
    </source>
</reference>
<dbReference type="EMBL" id="JAINUG010000177">
    <property type="protein sequence ID" value="KAJ8389850.1"/>
    <property type="molecule type" value="Genomic_DNA"/>
</dbReference>
<protein>
    <submittedName>
        <fullName evidence="1">Uncharacterized protein</fullName>
    </submittedName>
</protein>
<accession>A0AAD7WAW6</accession>
<name>A0AAD7WAW6_9TELE</name>
<sequence length="86" mass="9055">MELIQRQALGSVSVRSRDYGLRADMAPCKAAVLRSQSEPGGGSVPGVGLEQLCHALRHTCCPLITAVAIGRQCSHLFPVPGNRGDS</sequence>
<dbReference type="AlphaFoldDB" id="A0AAD7WAW6"/>